<gene>
    <name evidence="2" type="ORF">J6I44_08240</name>
</gene>
<feature type="transmembrane region" description="Helical" evidence="1">
    <location>
        <begin position="49"/>
        <end position="68"/>
    </location>
</feature>
<organism evidence="2 3">
    <name type="scientific">Fodinibius salsisoli</name>
    <dbReference type="NCBI Taxonomy" id="2820877"/>
    <lineage>
        <taxon>Bacteria</taxon>
        <taxon>Pseudomonadati</taxon>
        <taxon>Balneolota</taxon>
        <taxon>Balneolia</taxon>
        <taxon>Balneolales</taxon>
        <taxon>Balneolaceae</taxon>
        <taxon>Fodinibius</taxon>
    </lineage>
</organism>
<dbReference type="Proteomes" id="UP001207918">
    <property type="component" value="Unassembled WGS sequence"/>
</dbReference>
<keyword evidence="1" id="KW-1133">Transmembrane helix</keyword>
<protein>
    <submittedName>
        <fullName evidence="2">Uncharacterized protein</fullName>
    </submittedName>
</protein>
<keyword evidence="3" id="KW-1185">Reference proteome</keyword>
<sequence>MDYNFKNIEQSLDNLPFQDRLTSVFNLFKHTFTIIGHDEDILKPWIRMLIYNSIMIISFFYGWLGWWLDLPLEGWMIFLAVVLFIYKYFYHNKQEMRMSWIVYETIIGHDPSYSGAVEACKPIQSQTRKIAWLDIAMAFMKKGKLVGSGFVMMLVRLFISGIGEVWDLINHYLLPSVAVDRLDIMPGVKKMKKLKSQVPESLVGVFGIDFLGNVTRRIVVPVYIVLGIISIGLGVWLAGPLPFTEIEGTEGAKYWFETLPFTWIPLVLALMLGKMFSSFIESTVTAIKVIYFTIFYTKITHPEKIKSELQDELVDYLKLDGVQKVDDLDSQNVEPNPNPAT</sequence>
<reference evidence="2 3" key="1">
    <citation type="submission" date="2021-03" db="EMBL/GenBank/DDBJ databases">
        <title>Aliifodinibius sp. nov., a new bacterium isolated from saline soil.</title>
        <authorList>
            <person name="Galisteo C."/>
            <person name="De La Haba R."/>
            <person name="Sanchez-Porro C."/>
            <person name="Ventosa A."/>
        </authorList>
    </citation>
    <scope>NUCLEOTIDE SEQUENCE [LARGE SCALE GENOMIC DNA]</scope>
    <source>
        <strain evidence="2 3">1BSP15-2V2</strain>
    </source>
</reference>
<accession>A0ABT3PM48</accession>
<name>A0ABT3PM48_9BACT</name>
<comment type="caution">
    <text evidence="2">The sequence shown here is derived from an EMBL/GenBank/DDBJ whole genome shotgun (WGS) entry which is preliminary data.</text>
</comment>
<keyword evidence="1" id="KW-0472">Membrane</keyword>
<feature type="transmembrane region" description="Helical" evidence="1">
    <location>
        <begin position="74"/>
        <end position="90"/>
    </location>
</feature>
<dbReference type="EMBL" id="JAGGJA010000005">
    <property type="protein sequence ID" value="MCW9706843.1"/>
    <property type="molecule type" value="Genomic_DNA"/>
</dbReference>
<evidence type="ECO:0000313" key="3">
    <source>
        <dbReference type="Proteomes" id="UP001207918"/>
    </source>
</evidence>
<evidence type="ECO:0000313" key="2">
    <source>
        <dbReference type="EMBL" id="MCW9706843.1"/>
    </source>
</evidence>
<proteinExistence type="predicted"/>
<dbReference type="RefSeq" id="WP_265765583.1">
    <property type="nucleotide sequence ID" value="NZ_JAGGJA010000005.1"/>
</dbReference>
<feature type="transmembrane region" description="Helical" evidence="1">
    <location>
        <begin position="254"/>
        <end position="273"/>
    </location>
</feature>
<evidence type="ECO:0000256" key="1">
    <source>
        <dbReference type="SAM" id="Phobius"/>
    </source>
</evidence>
<feature type="transmembrane region" description="Helical" evidence="1">
    <location>
        <begin position="218"/>
        <end position="242"/>
    </location>
</feature>
<keyword evidence="1" id="KW-0812">Transmembrane</keyword>